<name>A0A068WW31_ECHGR</name>
<dbReference type="Proteomes" id="UP000492820">
    <property type="component" value="Unassembled WGS sequence"/>
</dbReference>
<accession>A0A068WW31</accession>
<evidence type="ECO:0000313" key="2">
    <source>
        <dbReference type="EMBL" id="CDS21905.1"/>
    </source>
</evidence>
<evidence type="ECO:0000313" key="3">
    <source>
        <dbReference type="Proteomes" id="UP000492820"/>
    </source>
</evidence>
<protein>
    <submittedName>
        <fullName evidence="4">Secreted protein</fullName>
    </submittedName>
</protein>
<dbReference type="EMBL" id="LK028585">
    <property type="protein sequence ID" value="CDS21905.1"/>
    <property type="molecule type" value="Genomic_DNA"/>
</dbReference>
<gene>
    <name evidence="2" type="ORF">EgrG_000076000</name>
</gene>
<dbReference type="AlphaFoldDB" id="A0A068WW31"/>
<reference evidence="2 3" key="1">
    <citation type="journal article" date="2013" name="Nature">
        <title>The genomes of four tapeworm species reveal adaptations to parasitism.</title>
        <authorList>
            <person name="Tsai I.J."/>
            <person name="Zarowiecki M."/>
            <person name="Holroyd N."/>
            <person name="Garciarrubio A."/>
            <person name="Sanchez-Flores A."/>
            <person name="Brooks K.L."/>
            <person name="Tracey A."/>
            <person name="Bobes R.J."/>
            <person name="Fragoso G."/>
            <person name="Sciutto E."/>
            <person name="Aslett M."/>
            <person name="Beasley H."/>
            <person name="Bennett H.M."/>
            <person name="Cai J."/>
            <person name="Camicia F."/>
            <person name="Clark R."/>
            <person name="Cucher M."/>
            <person name="De Silva N."/>
            <person name="Day T.A."/>
            <person name="Deplazes P."/>
            <person name="Estrada K."/>
            <person name="Fernandez C."/>
            <person name="Holland P.W."/>
            <person name="Hou J."/>
            <person name="Hu S."/>
            <person name="Huckvale T."/>
            <person name="Hung S.S."/>
            <person name="Kamenetzky L."/>
            <person name="Keane J.A."/>
            <person name="Kiss F."/>
            <person name="Koziol U."/>
            <person name="Lambert O."/>
            <person name="Liu K."/>
            <person name="Luo X."/>
            <person name="Luo Y."/>
            <person name="Macchiaroli N."/>
            <person name="Nichol S."/>
            <person name="Paps J."/>
            <person name="Parkinson J."/>
            <person name="Pouchkina-Stantcheva N."/>
            <person name="Riddiford N."/>
            <person name="Rosenzvit M."/>
            <person name="Salinas G."/>
            <person name="Wasmuth J.D."/>
            <person name="Zamanian M."/>
            <person name="Zheng Y."/>
            <person name="Cai X."/>
            <person name="Soberon X."/>
            <person name="Olson P.D."/>
            <person name="Laclette J.P."/>
            <person name="Brehm K."/>
            <person name="Berriman M."/>
            <person name="Garciarrubio A."/>
            <person name="Bobes R.J."/>
            <person name="Fragoso G."/>
            <person name="Sanchez-Flores A."/>
            <person name="Estrada K."/>
            <person name="Cevallos M.A."/>
            <person name="Morett E."/>
            <person name="Gonzalez V."/>
            <person name="Portillo T."/>
            <person name="Ochoa-Leyva A."/>
            <person name="Jose M.V."/>
            <person name="Sciutto E."/>
            <person name="Landa A."/>
            <person name="Jimenez L."/>
            <person name="Valdes V."/>
            <person name="Carrero J.C."/>
            <person name="Larralde C."/>
            <person name="Morales-Montor J."/>
            <person name="Limon-Lason J."/>
            <person name="Soberon X."/>
            <person name="Laclette J.P."/>
        </authorList>
    </citation>
    <scope>NUCLEOTIDE SEQUENCE [LARGE SCALE GENOMIC DNA]</scope>
</reference>
<reference evidence="2" key="2">
    <citation type="submission" date="2014-06" db="EMBL/GenBank/DDBJ databases">
        <authorList>
            <person name="Aslett M."/>
        </authorList>
    </citation>
    <scope>NUCLEOTIDE SEQUENCE</scope>
</reference>
<proteinExistence type="predicted"/>
<evidence type="ECO:0000256" key="1">
    <source>
        <dbReference type="SAM" id="SignalP"/>
    </source>
</evidence>
<feature type="signal peptide" evidence="1">
    <location>
        <begin position="1"/>
        <end position="25"/>
    </location>
</feature>
<organism evidence="2">
    <name type="scientific">Echinococcus granulosus</name>
    <name type="common">Hydatid tapeworm</name>
    <dbReference type="NCBI Taxonomy" id="6210"/>
    <lineage>
        <taxon>Eukaryota</taxon>
        <taxon>Metazoa</taxon>
        <taxon>Spiralia</taxon>
        <taxon>Lophotrochozoa</taxon>
        <taxon>Platyhelminthes</taxon>
        <taxon>Cestoda</taxon>
        <taxon>Eucestoda</taxon>
        <taxon>Cyclophyllidea</taxon>
        <taxon>Taeniidae</taxon>
        <taxon>Echinococcus</taxon>
        <taxon>Echinococcus granulosus group</taxon>
    </lineage>
</organism>
<sequence>MISRTALLCLTFIGICIHWSHGAEAASLEPARGSGVCSLVRRRLILEIARLMNAYEMCVEGGSDALLRRKRAPEMLWDIE</sequence>
<dbReference type="WBParaSite" id="EgrG_000076000">
    <property type="protein sequence ID" value="EgrG_000076000"/>
    <property type="gene ID" value="EgrG_000076000"/>
</dbReference>
<keyword evidence="1" id="KW-0732">Signal</keyword>
<feature type="chain" id="PRO_5041036375" evidence="1">
    <location>
        <begin position="26"/>
        <end position="80"/>
    </location>
</feature>
<evidence type="ECO:0000313" key="4">
    <source>
        <dbReference type="WBParaSite" id="EgrG_000076000"/>
    </source>
</evidence>
<reference evidence="4" key="3">
    <citation type="submission" date="2020-10" db="UniProtKB">
        <authorList>
            <consortium name="WormBaseParasite"/>
        </authorList>
    </citation>
    <scope>IDENTIFICATION</scope>
</reference>